<dbReference type="EMBL" id="MK388097">
    <property type="protein sequence ID" value="QAV35127.1"/>
    <property type="molecule type" value="Genomic_DNA"/>
</dbReference>
<accession>A0A481N3L0</accession>
<keyword evidence="5" id="KW-0812">Transmembrane</keyword>
<keyword evidence="4" id="KW-0808">Transferase</keyword>
<dbReference type="CDD" id="cd23982">
    <property type="entry name" value="GT29_ST3GAL4"/>
    <property type="match status" value="1"/>
</dbReference>
<evidence type="ECO:0000256" key="7">
    <source>
        <dbReference type="ARBA" id="ARBA00023136"/>
    </source>
</evidence>
<evidence type="ECO:0000256" key="2">
    <source>
        <dbReference type="ARBA" id="ARBA00004308"/>
    </source>
</evidence>
<dbReference type="PANTHER" id="PTHR13713">
    <property type="entry name" value="SIALYLTRANSFERASE"/>
    <property type="match status" value="1"/>
</dbReference>
<dbReference type="InterPro" id="IPR001675">
    <property type="entry name" value="Glyco_trans_29"/>
</dbReference>
<dbReference type="GO" id="GO:0009247">
    <property type="term" value="P:glycolipid biosynthetic process"/>
    <property type="evidence" value="ECO:0007669"/>
    <property type="project" value="TreeGrafter"/>
</dbReference>
<dbReference type="Pfam" id="PF00777">
    <property type="entry name" value="Glyco_transf_29"/>
    <property type="match status" value="1"/>
</dbReference>
<keyword evidence="8" id="KW-0325">Glycoprotein</keyword>
<evidence type="ECO:0000256" key="5">
    <source>
        <dbReference type="ARBA" id="ARBA00022692"/>
    </source>
</evidence>
<organism evidence="9 10">
    <name type="scientific">Myxoma virus</name>
    <dbReference type="NCBI Taxonomy" id="10273"/>
    <lineage>
        <taxon>Viruses</taxon>
        <taxon>Varidnaviria</taxon>
        <taxon>Bamfordvirae</taxon>
        <taxon>Nucleocytoviricota</taxon>
        <taxon>Pokkesviricetes</taxon>
        <taxon>Chitovirales</taxon>
        <taxon>Poxviridae</taxon>
        <taxon>Chordopoxvirinae</taxon>
        <taxon>Leporipoxvirus</taxon>
        <taxon>Leporipoxvirus myxoma</taxon>
    </lineage>
</organism>
<keyword evidence="3" id="KW-0328">Glycosyltransferase</keyword>
<dbReference type="Proteomes" id="UP000292598">
    <property type="component" value="Segment"/>
</dbReference>
<evidence type="ECO:0000256" key="8">
    <source>
        <dbReference type="ARBA" id="ARBA00023180"/>
    </source>
</evidence>
<name>A0A481N3L0_9POXV</name>
<dbReference type="GO" id="GO:0016020">
    <property type="term" value="C:membrane"/>
    <property type="evidence" value="ECO:0007669"/>
    <property type="project" value="UniProtKB-SubCell"/>
</dbReference>
<dbReference type="InterPro" id="IPR038578">
    <property type="entry name" value="GT29-like_sf"/>
</dbReference>
<evidence type="ECO:0000256" key="3">
    <source>
        <dbReference type="ARBA" id="ARBA00022676"/>
    </source>
</evidence>
<keyword evidence="7" id="KW-0472">Membrane</keyword>
<evidence type="ECO:0000313" key="10">
    <source>
        <dbReference type="Proteomes" id="UP000292598"/>
    </source>
</evidence>
<comment type="subcellular location">
    <subcellularLocation>
        <location evidence="2">Endomembrane system</location>
    </subcellularLocation>
    <subcellularLocation>
        <location evidence="1">Membrane</location>
        <topology evidence="1">Single-pass membrane protein</topology>
    </subcellularLocation>
</comment>
<evidence type="ECO:0000313" key="9">
    <source>
        <dbReference type="EMBL" id="QAV35127.1"/>
    </source>
</evidence>
<dbReference type="FunFam" id="3.90.1480.20:FF:000015">
    <property type="entry name" value="Lactosylceramide alpha-2,3-sialyltransferase"/>
    <property type="match status" value="1"/>
</dbReference>
<evidence type="ECO:0000256" key="6">
    <source>
        <dbReference type="ARBA" id="ARBA00022989"/>
    </source>
</evidence>
<dbReference type="InterPro" id="IPR051142">
    <property type="entry name" value="Glycosyltransferase_29"/>
</dbReference>
<reference evidence="9 10" key="1">
    <citation type="journal article" date="2019" name="J. Virol.">
        <title>Punctuated evolution of myxoma virus: rapid and disjunct evolution of a recent viral lineage in Australia.</title>
        <authorList>
            <person name="Eden J.-S."/>
            <person name="Kerr P.J."/>
            <person name="Holmes E.C."/>
        </authorList>
    </citation>
    <scope>NUCLEOTIDE SEQUENCE [LARGE SCALE GENOMIC DNA]</scope>
    <source>
        <strain evidence="9">Aust/SA/Turretfield</strain>
    </source>
</reference>
<sequence length="290" mass="33225">MYFFKRCTMVYACTAVALFVMSLKMSVVNHGTNNVSVTNVFVTHNNTFERRLPYGLKGEEAQIRRLLEKIPGHLPNFLLYGKQCIVVGNSYNLHNRSLGRIIDSYNVVFRLNDAPVRAFERDVGTKTTIRMFYPESAQSDSVKENDNTTLFVMVPFKSADLYWLYNMLTNNARVDLSRFWKKPPRTWRARPAFVRILHPKYTYDAALRIQTTSGTLHVPTMGMVALVTALHVCQGVTITGFGYPNGGPNQFIHYYNGYTMRAMQNSIHGVNAEKTIIERMIQNKTILCIR</sequence>
<dbReference type="GO" id="GO:0008373">
    <property type="term" value="F:sialyltransferase activity"/>
    <property type="evidence" value="ECO:0007669"/>
    <property type="project" value="InterPro"/>
</dbReference>
<dbReference type="Gene3D" id="3.90.1480.20">
    <property type="entry name" value="Glycosyl transferase family 29"/>
    <property type="match status" value="1"/>
</dbReference>
<dbReference type="PANTHER" id="PTHR13713:SF95">
    <property type="entry name" value="CMP-N-ACETYLNEURAMINATE-BETA-GALACTOSAMIDE- ALPHA-2,3-SIALYLTRANSFERASE 4 ISOFORM 1"/>
    <property type="match status" value="1"/>
</dbReference>
<proteinExistence type="predicted"/>
<protein>
    <submittedName>
        <fullName evidence="9">M138L</fullName>
    </submittedName>
</protein>
<dbReference type="InterPro" id="IPR012163">
    <property type="entry name" value="Sialyl_trans"/>
</dbReference>
<evidence type="ECO:0000256" key="1">
    <source>
        <dbReference type="ARBA" id="ARBA00004167"/>
    </source>
</evidence>
<dbReference type="PIRSF" id="PIRSF005557">
    <property type="entry name" value="Sialyl_trans"/>
    <property type="match status" value="1"/>
</dbReference>
<keyword evidence="6" id="KW-1133">Transmembrane helix</keyword>
<gene>
    <name evidence="9" type="primary">m138L</name>
</gene>
<evidence type="ECO:0000256" key="4">
    <source>
        <dbReference type="ARBA" id="ARBA00022679"/>
    </source>
</evidence>